<dbReference type="GO" id="GO:0006777">
    <property type="term" value="P:Mo-molybdopterin cofactor biosynthetic process"/>
    <property type="evidence" value="ECO:0007669"/>
    <property type="project" value="UniProtKB-KW"/>
</dbReference>
<dbReference type="InterPro" id="IPR013482">
    <property type="entry name" value="Molybde_CF_guanTrfase"/>
</dbReference>
<reference evidence="10 11" key="1">
    <citation type="submission" date="2016-12" db="EMBL/GenBank/DDBJ databases">
        <title>Comparative genomics of Bartonella apis.</title>
        <authorList>
            <person name="Engel P."/>
        </authorList>
    </citation>
    <scope>NUCLEOTIDE SEQUENCE [LARGE SCALE GENOMIC DNA]</scope>
    <source>
        <strain evidence="10 11">PEB0149</strain>
    </source>
</reference>
<dbReference type="OrthoDB" id="9788394at2"/>
<keyword evidence="10" id="KW-0548">Nucleotidyltransferase</keyword>
<keyword evidence="5 8" id="KW-0460">Magnesium</keyword>
<evidence type="ECO:0000256" key="4">
    <source>
        <dbReference type="ARBA" id="ARBA00022741"/>
    </source>
</evidence>
<comment type="subcellular location">
    <subcellularLocation>
        <location evidence="8">Cytoplasm</location>
    </subcellularLocation>
</comment>
<evidence type="ECO:0000256" key="5">
    <source>
        <dbReference type="ARBA" id="ARBA00022842"/>
    </source>
</evidence>
<protein>
    <recommendedName>
        <fullName evidence="8">Molybdenum cofactor guanylyltransferase</fullName>
        <shortName evidence="8">MoCo guanylyltransferase</shortName>
        <ecNumber evidence="8">2.7.7.77</ecNumber>
    </recommendedName>
    <alternativeName>
        <fullName evidence="8">GTP:molybdopterin guanylyltransferase</fullName>
    </alternativeName>
    <alternativeName>
        <fullName evidence="8">Mo-MPT guanylyltransferase</fullName>
    </alternativeName>
    <alternativeName>
        <fullName evidence="8">Molybdopterin guanylyltransferase</fullName>
    </alternativeName>
    <alternativeName>
        <fullName evidence="8">Molybdopterin-guanine dinucleotide synthase</fullName>
        <shortName evidence="8">MGD synthase</shortName>
    </alternativeName>
</protein>
<evidence type="ECO:0000256" key="1">
    <source>
        <dbReference type="ARBA" id="ARBA00022490"/>
    </source>
</evidence>
<dbReference type="Proteomes" id="UP000187344">
    <property type="component" value="Unassembled WGS sequence"/>
</dbReference>
<proteinExistence type="inferred from homology"/>
<comment type="caution">
    <text evidence="8">Lacks conserved residue(s) required for the propagation of feature annotation.</text>
</comment>
<comment type="catalytic activity">
    <reaction evidence="8">
        <text>Mo-molybdopterin + GTP + H(+) = Mo-molybdopterin guanine dinucleotide + diphosphate</text>
        <dbReference type="Rhea" id="RHEA:34243"/>
        <dbReference type="ChEBI" id="CHEBI:15378"/>
        <dbReference type="ChEBI" id="CHEBI:33019"/>
        <dbReference type="ChEBI" id="CHEBI:37565"/>
        <dbReference type="ChEBI" id="CHEBI:71302"/>
        <dbReference type="ChEBI" id="CHEBI:71310"/>
        <dbReference type="EC" id="2.7.7.77"/>
    </reaction>
</comment>
<comment type="cofactor">
    <cofactor evidence="8">
        <name>Mg(2+)</name>
        <dbReference type="ChEBI" id="CHEBI:18420"/>
    </cofactor>
</comment>
<feature type="binding site" evidence="8">
    <location>
        <position position="20"/>
    </location>
    <ligand>
        <name>GTP</name>
        <dbReference type="ChEBI" id="CHEBI:37565"/>
    </ligand>
</feature>
<comment type="subunit">
    <text evidence="8">Monomer.</text>
</comment>
<evidence type="ECO:0000256" key="6">
    <source>
        <dbReference type="ARBA" id="ARBA00023134"/>
    </source>
</evidence>
<sequence>MKILGLILAGGHSSRMGRDKAGLEFAGKSLIQNQIETFKNRGFPIAISSNTYSLDAFEPIPVLEDPAEIRYGGPLAGVYAGINYAFANNYDFVLTMPVDCPIIPEEFFVRITSDIDKNTTLRMASTPSGLQPTFALWPTNLRSDLFEFLKGAENKSIRSFAFAHNVSIVRFDNIYSEGAFFNVNTPEDYQYLQDKFGIKNETKA</sequence>
<evidence type="ECO:0000256" key="2">
    <source>
        <dbReference type="ARBA" id="ARBA00022679"/>
    </source>
</evidence>
<feature type="binding site" evidence="8">
    <location>
        <position position="65"/>
    </location>
    <ligand>
        <name>GTP</name>
        <dbReference type="ChEBI" id="CHEBI:37565"/>
    </ligand>
</feature>
<dbReference type="HAMAP" id="MF_00316">
    <property type="entry name" value="MobA"/>
    <property type="match status" value="1"/>
</dbReference>
<dbReference type="EMBL" id="LXYT01000003">
    <property type="protein sequence ID" value="OLY42713.1"/>
    <property type="molecule type" value="Genomic_DNA"/>
</dbReference>
<keyword evidence="3 8" id="KW-0479">Metal-binding</keyword>
<organism evidence="10 11">
    <name type="scientific">Bartonella apis</name>
    <dbReference type="NCBI Taxonomy" id="1686310"/>
    <lineage>
        <taxon>Bacteria</taxon>
        <taxon>Pseudomonadati</taxon>
        <taxon>Pseudomonadota</taxon>
        <taxon>Alphaproteobacteria</taxon>
        <taxon>Hyphomicrobiales</taxon>
        <taxon>Bartonellaceae</taxon>
        <taxon>Bartonella</taxon>
    </lineage>
</organism>
<evidence type="ECO:0000313" key="10">
    <source>
        <dbReference type="EMBL" id="OLY42713.1"/>
    </source>
</evidence>
<keyword evidence="2 8" id="KW-0808">Transferase</keyword>
<dbReference type="GO" id="GO:0061603">
    <property type="term" value="F:molybdenum cofactor guanylyltransferase activity"/>
    <property type="evidence" value="ECO:0007669"/>
    <property type="project" value="UniProtKB-EC"/>
</dbReference>
<dbReference type="InterPro" id="IPR029044">
    <property type="entry name" value="Nucleotide-diphossugar_trans"/>
</dbReference>
<dbReference type="SUPFAM" id="SSF53448">
    <property type="entry name" value="Nucleotide-diphospho-sugar transferases"/>
    <property type="match status" value="1"/>
</dbReference>
<dbReference type="GO" id="GO:0005525">
    <property type="term" value="F:GTP binding"/>
    <property type="evidence" value="ECO:0007669"/>
    <property type="project" value="UniProtKB-UniRule"/>
</dbReference>
<dbReference type="PANTHER" id="PTHR19136">
    <property type="entry name" value="MOLYBDENUM COFACTOR GUANYLYLTRANSFERASE"/>
    <property type="match status" value="1"/>
</dbReference>
<dbReference type="GO" id="GO:0046872">
    <property type="term" value="F:metal ion binding"/>
    <property type="evidence" value="ECO:0007669"/>
    <property type="project" value="UniProtKB-KW"/>
</dbReference>
<comment type="domain">
    <text evidence="8">The N-terminal domain determines nucleotide recognition and specific binding, while the C-terminal domain determines the specific binding to the target protein.</text>
</comment>
<accession>A0A1R0F6W7</accession>
<name>A0A1R0F6W7_9HYPH</name>
<comment type="similarity">
    <text evidence="8">Belongs to the MobA family.</text>
</comment>
<dbReference type="GO" id="GO:0005737">
    <property type="term" value="C:cytoplasm"/>
    <property type="evidence" value="ECO:0007669"/>
    <property type="project" value="UniProtKB-SubCell"/>
</dbReference>
<comment type="caution">
    <text evidence="10">The sequence shown here is derived from an EMBL/GenBank/DDBJ whole genome shotgun (WGS) entry which is preliminary data.</text>
</comment>
<comment type="function">
    <text evidence="8">Transfers a GMP moiety from GTP to Mo-molybdopterin (Mo-MPT) cofactor (Moco or molybdenum cofactor) to form Mo-molybdopterin guanine dinucleotide (Mo-MGD) cofactor.</text>
</comment>
<evidence type="ECO:0000313" key="11">
    <source>
        <dbReference type="Proteomes" id="UP000187344"/>
    </source>
</evidence>
<keyword evidence="4 8" id="KW-0547">Nucleotide-binding</keyword>
<dbReference type="EC" id="2.7.7.77" evidence="8"/>
<keyword evidence="7 8" id="KW-0501">Molybdenum cofactor biosynthesis</keyword>
<evidence type="ECO:0000256" key="8">
    <source>
        <dbReference type="HAMAP-Rule" id="MF_00316"/>
    </source>
</evidence>
<dbReference type="AlphaFoldDB" id="A0A1R0F6W7"/>
<keyword evidence="11" id="KW-1185">Reference proteome</keyword>
<evidence type="ECO:0000259" key="9">
    <source>
        <dbReference type="Pfam" id="PF12804"/>
    </source>
</evidence>
<feature type="binding site" evidence="8">
    <location>
        <begin position="8"/>
        <end position="10"/>
    </location>
    <ligand>
        <name>GTP</name>
        <dbReference type="ChEBI" id="CHEBI:37565"/>
    </ligand>
</feature>
<feature type="domain" description="MobA-like NTP transferase" evidence="9">
    <location>
        <begin position="5"/>
        <end position="157"/>
    </location>
</feature>
<keyword evidence="1 8" id="KW-0963">Cytoplasm</keyword>
<evidence type="ECO:0000256" key="3">
    <source>
        <dbReference type="ARBA" id="ARBA00022723"/>
    </source>
</evidence>
<evidence type="ECO:0000256" key="7">
    <source>
        <dbReference type="ARBA" id="ARBA00023150"/>
    </source>
</evidence>
<gene>
    <name evidence="8" type="primary">mobA</name>
    <name evidence="10" type="ORF">PEB0149_001200</name>
</gene>
<feature type="binding site" evidence="8">
    <location>
        <position position="99"/>
    </location>
    <ligand>
        <name>Mg(2+)</name>
        <dbReference type="ChEBI" id="CHEBI:18420"/>
    </ligand>
</feature>
<dbReference type="Pfam" id="PF12804">
    <property type="entry name" value="NTP_transf_3"/>
    <property type="match status" value="1"/>
</dbReference>
<dbReference type="CDD" id="cd02503">
    <property type="entry name" value="MobA"/>
    <property type="match status" value="1"/>
</dbReference>
<dbReference type="RefSeq" id="WP_075870556.1">
    <property type="nucleotide sequence ID" value="NZ_CALYQA010000008.1"/>
</dbReference>
<feature type="binding site" evidence="8">
    <location>
        <position position="99"/>
    </location>
    <ligand>
        <name>GTP</name>
        <dbReference type="ChEBI" id="CHEBI:37565"/>
    </ligand>
</feature>
<dbReference type="Gene3D" id="3.90.550.10">
    <property type="entry name" value="Spore Coat Polysaccharide Biosynthesis Protein SpsA, Chain A"/>
    <property type="match status" value="1"/>
</dbReference>
<dbReference type="InterPro" id="IPR025877">
    <property type="entry name" value="MobA-like_NTP_Trfase"/>
</dbReference>
<dbReference type="PANTHER" id="PTHR19136:SF81">
    <property type="entry name" value="MOLYBDENUM COFACTOR GUANYLYLTRANSFERASE"/>
    <property type="match status" value="1"/>
</dbReference>
<keyword evidence="6 8" id="KW-0342">GTP-binding</keyword>